<gene>
    <name evidence="4" type="ORF">P8935_02270</name>
</gene>
<feature type="domain" description="Peptidase M56" evidence="3">
    <location>
        <begin position="117"/>
        <end position="278"/>
    </location>
</feature>
<organism evidence="4">
    <name type="scientific">Telmatobacter sp. DSM 110680</name>
    <dbReference type="NCBI Taxonomy" id="3036704"/>
    <lineage>
        <taxon>Bacteria</taxon>
        <taxon>Pseudomonadati</taxon>
        <taxon>Acidobacteriota</taxon>
        <taxon>Terriglobia</taxon>
        <taxon>Terriglobales</taxon>
        <taxon>Acidobacteriaceae</taxon>
        <taxon>Telmatobacter</taxon>
    </lineage>
</organism>
<dbReference type="InterPro" id="IPR052173">
    <property type="entry name" value="Beta-lactam_resp_regulator"/>
</dbReference>
<dbReference type="PANTHER" id="PTHR34978:SF3">
    <property type="entry name" value="SLR0241 PROTEIN"/>
    <property type="match status" value="1"/>
</dbReference>
<keyword evidence="2" id="KW-1133">Transmembrane helix</keyword>
<evidence type="ECO:0000313" key="4">
    <source>
        <dbReference type="EMBL" id="XBH18166.1"/>
    </source>
</evidence>
<evidence type="ECO:0000259" key="3">
    <source>
        <dbReference type="Pfam" id="PF05569"/>
    </source>
</evidence>
<keyword evidence="2" id="KW-0812">Transmembrane</keyword>
<accession>A0AAU7DN46</accession>
<feature type="transmembrane region" description="Helical" evidence="2">
    <location>
        <begin position="313"/>
        <end position="335"/>
    </location>
</feature>
<name>A0AAU7DN46_9BACT</name>
<dbReference type="PANTHER" id="PTHR34978">
    <property type="entry name" value="POSSIBLE SENSOR-TRANSDUCER PROTEIN BLAR"/>
    <property type="match status" value="1"/>
</dbReference>
<feature type="region of interest" description="Disordered" evidence="1">
    <location>
        <begin position="411"/>
        <end position="435"/>
    </location>
</feature>
<dbReference type="Pfam" id="PF05569">
    <property type="entry name" value="Peptidase_M56"/>
    <property type="match status" value="1"/>
</dbReference>
<dbReference type="EMBL" id="CP121196">
    <property type="protein sequence ID" value="XBH18166.1"/>
    <property type="molecule type" value="Genomic_DNA"/>
</dbReference>
<dbReference type="CDD" id="cd07341">
    <property type="entry name" value="M56_BlaR1_MecR1_like"/>
    <property type="match status" value="1"/>
</dbReference>
<dbReference type="InterPro" id="IPR008756">
    <property type="entry name" value="Peptidase_M56"/>
</dbReference>
<evidence type="ECO:0000256" key="1">
    <source>
        <dbReference type="SAM" id="MobiDB-lite"/>
    </source>
</evidence>
<keyword evidence="2" id="KW-0472">Membrane</keyword>
<feature type="transmembrane region" description="Helical" evidence="2">
    <location>
        <begin position="64"/>
        <end position="87"/>
    </location>
</feature>
<sequence length="536" mass="57764">MAAFFGDLEMMAPAIWAGVASAWEGFARAMGTTLVTSLWQGGVIACVLEICLRVMPRISAAQRFAIWAAGFGAAAGLPLMGLMHFAAGSEPDVAGSVVAGNSVGPFLRLDARWGLVIAGLWVAASALRAASLVVHSMRLRRLWKTARPADVSSTLTAALKNVRGGGVTICTTDILNRPSVIGFLAPRILIPAWLIGRLTPDELEQIVLHEAEHLRRGDDWTNLVQKLWLVAFPLNPAMAWMEHRLCQQREMACDEGVVRITNAPRAYAACLASLAERGLERRTRHAEALSLGAWHRRSELVDRVQGILLKKRNLTGVAAGALLGAVGCTLVAGSVEMARAPQLVAFVPEQRNLAMTQARQRQMREMLTRESAEAKLSLPAGFHAVQTKAIVPESDRPQAAMRHEAKKCATAVRKSEAITPPNSQQMAKAEAIGDRVNSGDEQQWVVLAAWQEVRTVSRTSISDYDTAATTEEAAANGQPQPSQNGGNATGKATSELPNQTSNYTVTQLILRVVPANSKSTQPVTGLVRGGWFVFQL</sequence>
<protein>
    <submittedName>
        <fullName evidence="4">M56 family metallopeptidase</fullName>
    </submittedName>
</protein>
<feature type="transmembrane region" description="Helical" evidence="2">
    <location>
        <begin position="113"/>
        <end position="134"/>
    </location>
</feature>
<reference evidence="4" key="1">
    <citation type="submission" date="2023-03" db="EMBL/GenBank/DDBJ databases">
        <title>Edaphobacter sp.</title>
        <authorList>
            <person name="Huber K.J."/>
            <person name="Papendorf J."/>
            <person name="Pilke C."/>
            <person name="Bunk B."/>
            <person name="Sproeer C."/>
            <person name="Pester M."/>
        </authorList>
    </citation>
    <scope>NUCLEOTIDE SEQUENCE</scope>
    <source>
        <strain evidence="4">DSM 110680</strain>
    </source>
</reference>
<proteinExistence type="predicted"/>
<dbReference type="RefSeq" id="WP_348263389.1">
    <property type="nucleotide sequence ID" value="NZ_CP121196.1"/>
</dbReference>
<feature type="compositionally biased region" description="Polar residues" evidence="1">
    <location>
        <begin position="477"/>
        <end position="499"/>
    </location>
</feature>
<dbReference type="AlphaFoldDB" id="A0AAU7DN46"/>
<feature type="transmembrane region" description="Helical" evidence="2">
    <location>
        <begin position="29"/>
        <end position="52"/>
    </location>
</feature>
<feature type="region of interest" description="Disordered" evidence="1">
    <location>
        <begin position="471"/>
        <end position="499"/>
    </location>
</feature>
<evidence type="ECO:0000256" key="2">
    <source>
        <dbReference type="SAM" id="Phobius"/>
    </source>
</evidence>